<accession>A0A0X8GY91</accession>
<name>A0A0X8GY91_9FIRM</name>
<keyword evidence="3" id="KW-1185">Reference proteome</keyword>
<evidence type="ECO:0000313" key="2">
    <source>
        <dbReference type="EMBL" id="AMC92632.1"/>
    </source>
</evidence>
<evidence type="ECO:0008006" key="4">
    <source>
        <dbReference type="Google" id="ProtNLM"/>
    </source>
</evidence>
<dbReference type="STRING" id="1514105.AOC36_01065"/>
<keyword evidence="1" id="KW-0732">Signal</keyword>
<dbReference type="PROSITE" id="PS51257">
    <property type="entry name" value="PROKAR_LIPOPROTEIN"/>
    <property type="match status" value="1"/>
</dbReference>
<evidence type="ECO:0000256" key="1">
    <source>
        <dbReference type="SAM" id="SignalP"/>
    </source>
</evidence>
<sequence>MKKGILLGLVALVLAGCSSTAHHAVMSEPETLFTYNGTDYTEDFVFQSLITNDTGNILINELEGIAIANMQEKNPIDIEAAVEEQLALIKEELGDNFDTYMTTYYGSVEAYIEQILRPQVYLLEYFGSQLREGDLASVKSEYDMKTLNVYLFSEEADANKVKTILSESKSIETLESQISPEGKTSVIYTNQNTSFVDGMKTQIATLKNAFDVAIYNDTDNEVFYVFVLTDNELSDDTIVDTILQQTDFIDVKMGQLLMSEYNFEVFDARLKEQLKINSPAYVK</sequence>
<protein>
    <recommendedName>
        <fullName evidence="4">Foldase protein PrsA</fullName>
    </recommendedName>
</protein>
<feature type="signal peptide" evidence="1">
    <location>
        <begin position="1"/>
        <end position="23"/>
    </location>
</feature>
<dbReference type="KEGG" id="erl:AOC36_01065"/>
<dbReference type="EMBL" id="CP013213">
    <property type="protein sequence ID" value="AMC92632.1"/>
    <property type="molecule type" value="Genomic_DNA"/>
</dbReference>
<evidence type="ECO:0000313" key="3">
    <source>
        <dbReference type="Proteomes" id="UP000063781"/>
    </source>
</evidence>
<dbReference type="Proteomes" id="UP000063781">
    <property type="component" value="Chromosome"/>
</dbReference>
<gene>
    <name evidence="2" type="ORF">AOC36_01065</name>
</gene>
<dbReference type="AlphaFoldDB" id="A0A0X8GY91"/>
<proteinExistence type="predicted"/>
<feature type="chain" id="PRO_5007066675" description="Foldase protein PrsA" evidence="1">
    <location>
        <begin position="24"/>
        <end position="283"/>
    </location>
</feature>
<reference evidence="2 3" key="1">
    <citation type="submission" date="2015-10" db="EMBL/GenBank/DDBJ databases">
        <title>Erysipelothrix larvae sp. LV19 isolated from the larval gut of the rhinoceros beetle, Trypoxylus dichotomus.</title>
        <authorList>
            <person name="Lim S."/>
            <person name="Kim B.-C."/>
        </authorList>
    </citation>
    <scope>NUCLEOTIDE SEQUENCE [LARGE SCALE GENOMIC DNA]</scope>
    <source>
        <strain evidence="2 3">LV19</strain>
    </source>
</reference>
<organism evidence="2 3">
    <name type="scientific">Erysipelothrix larvae</name>
    <dbReference type="NCBI Taxonomy" id="1514105"/>
    <lineage>
        <taxon>Bacteria</taxon>
        <taxon>Bacillati</taxon>
        <taxon>Bacillota</taxon>
        <taxon>Erysipelotrichia</taxon>
        <taxon>Erysipelotrichales</taxon>
        <taxon>Erysipelotrichaceae</taxon>
        <taxon>Erysipelothrix</taxon>
    </lineage>
</organism>
<dbReference type="RefSeq" id="WP_067630188.1">
    <property type="nucleotide sequence ID" value="NZ_CP013213.1"/>
</dbReference>